<dbReference type="STRING" id="1318743.PU02_1274"/>
<dbReference type="PATRIC" id="fig|1318743.3.peg.1289"/>
<accession>A0A0M4L929</accession>
<evidence type="ECO:0000313" key="2">
    <source>
        <dbReference type="Proteomes" id="UP000057213"/>
    </source>
</evidence>
<organism evidence="1 2">
    <name type="scientific">Bartonella ancashensis</name>
    <dbReference type="NCBI Taxonomy" id="1318743"/>
    <lineage>
        <taxon>Bacteria</taxon>
        <taxon>Pseudomonadati</taxon>
        <taxon>Pseudomonadota</taxon>
        <taxon>Alphaproteobacteria</taxon>
        <taxon>Hyphomicrobiales</taxon>
        <taxon>Bartonellaceae</taxon>
        <taxon>Bartonella</taxon>
    </lineage>
</organism>
<dbReference type="EMBL" id="CP010401">
    <property type="protein sequence ID" value="ALE04088.1"/>
    <property type="molecule type" value="Genomic_DNA"/>
</dbReference>
<gene>
    <name evidence="1" type="ORF">PU02_1274</name>
</gene>
<protein>
    <submittedName>
        <fullName evidence="1">Uncharacterized protein</fullName>
    </submittedName>
</protein>
<reference evidence="1 2" key="1">
    <citation type="journal article" date="2015" name="Genome Announc.">
        <title>Complete Genome Sequence of Bartonella ancashensis Strain 20.00, Isolated from the Blood of a Patient with Verruga Peruana.</title>
        <authorList>
            <person name="Hang J."/>
            <person name="Mullins K.E."/>
            <person name="Clifford R.J."/>
            <person name="Onmus-Leone F."/>
            <person name="Yang Y."/>
            <person name="Jiang J."/>
            <person name="Leguia M."/>
            <person name="Kasper M.R."/>
            <person name="Maguina C."/>
            <person name="Lesho E.P."/>
            <person name="Jarman R.G."/>
            <person name="Richards A.L."/>
            <person name="Blazes D."/>
        </authorList>
    </citation>
    <scope>NUCLEOTIDE SEQUENCE [LARGE SCALE GENOMIC DNA]</scope>
    <source>
        <strain evidence="1 2">20.00</strain>
    </source>
</reference>
<keyword evidence="2" id="KW-1185">Reference proteome</keyword>
<proteinExistence type="predicted"/>
<name>A0A0M4L929_9HYPH</name>
<dbReference type="Proteomes" id="UP000057213">
    <property type="component" value="Chromosome"/>
</dbReference>
<sequence>MTNSPSRTTATQLLNQKRKTEIISKTQIATYCYLTYSSSFQKNLPQRFSLTYKTTTTFTTCPTCTSTNLYLIISLINMANLKYFPAHFEFGSF</sequence>
<dbReference type="KEGG" id="banc:PU02_1274"/>
<dbReference type="AlphaFoldDB" id="A0A0M4L929"/>
<evidence type="ECO:0000313" key="1">
    <source>
        <dbReference type="EMBL" id="ALE04088.1"/>
    </source>
</evidence>